<dbReference type="InterPro" id="IPR036047">
    <property type="entry name" value="F-box-like_dom_sf"/>
</dbReference>
<dbReference type="PANTHER" id="PTHR20872:SF1">
    <property type="entry name" value="F-BOX DOMAIN-CONTAINING PROTEIN"/>
    <property type="match status" value="1"/>
</dbReference>
<dbReference type="AlphaFoldDB" id="A0A484BKS7"/>
<dbReference type="Gene3D" id="3.80.10.10">
    <property type="entry name" value="Ribonuclease Inhibitor"/>
    <property type="match status" value="1"/>
</dbReference>
<proteinExistence type="predicted"/>
<evidence type="ECO:0000313" key="2">
    <source>
        <dbReference type="EMBL" id="TDG49397.1"/>
    </source>
</evidence>
<evidence type="ECO:0000259" key="1">
    <source>
        <dbReference type="PROSITE" id="PS50181"/>
    </source>
</evidence>
<dbReference type="Pfam" id="PF12937">
    <property type="entry name" value="F-box-like"/>
    <property type="match status" value="1"/>
</dbReference>
<comment type="caution">
    <text evidence="2">The sequence shown here is derived from an EMBL/GenBank/DDBJ whole genome shotgun (WGS) entry which is preliminary data.</text>
</comment>
<accession>A0A484BKS7</accession>
<gene>
    <name evidence="2" type="ORF">AWZ03_004265</name>
</gene>
<protein>
    <recommendedName>
        <fullName evidence="1">F-box domain-containing protein</fullName>
    </recommendedName>
</protein>
<dbReference type="EMBL" id="LSRL02000024">
    <property type="protein sequence ID" value="TDG49397.1"/>
    <property type="molecule type" value="Genomic_DNA"/>
</dbReference>
<organism evidence="2 3">
    <name type="scientific">Drosophila navojoa</name>
    <name type="common">Fruit fly</name>
    <dbReference type="NCBI Taxonomy" id="7232"/>
    <lineage>
        <taxon>Eukaryota</taxon>
        <taxon>Metazoa</taxon>
        <taxon>Ecdysozoa</taxon>
        <taxon>Arthropoda</taxon>
        <taxon>Hexapoda</taxon>
        <taxon>Insecta</taxon>
        <taxon>Pterygota</taxon>
        <taxon>Neoptera</taxon>
        <taxon>Endopterygota</taxon>
        <taxon>Diptera</taxon>
        <taxon>Brachycera</taxon>
        <taxon>Muscomorpha</taxon>
        <taxon>Ephydroidea</taxon>
        <taxon>Drosophilidae</taxon>
        <taxon>Drosophila</taxon>
    </lineage>
</organism>
<dbReference type="InterPro" id="IPR032675">
    <property type="entry name" value="LRR_dom_sf"/>
</dbReference>
<dbReference type="OMA" id="MCRQCFN"/>
<dbReference type="SUPFAM" id="SSF52047">
    <property type="entry name" value="RNI-like"/>
    <property type="match status" value="1"/>
</dbReference>
<evidence type="ECO:0000313" key="3">
    <source>
        <dbReference type="Proteomes" id="UP000295192"/>
    </source>
</evidence>
<dbReference type="SMART" id="SM00256">
    <property type="entry name" value="FBOX"/>
    <property type="match status" value="1"/>
</dbReference>
<dbReference type="InterPro" id="IPR001810">
    <property type="entry name" value="F-box_dom"/>
</dbReference>
<reference evidence="2 3" key="1">
    <citation type="journal article" date="2019" name="J. Hered.">
        <title>An Improved Genome Assembly for Drosophila navojoa, the Basal Species in the mojavensis Cluster.</title>
        <authorList>
            <person name="Vanderlinde T."/>
            <person name="Dupim E.G."/>
            <person name="Nazario-Yepiz N.O."/>
            <person name="Carvalho A.B."/>
        </authorList>
    </citation>
    <scope>NUCLEOTIDE SEQUENCE [LARGE SCALE GENOMIC DNA]</scope>
    <source>
        <strain evidence="2">Navoj_Jal97</strain>
        <tissue evidence="2">Whole organism</tissue>
    </source>
</reference>
<dbReference type="STRING" id="7232.A0A484BKS7"/>
<keyword evidence="3" id="KW-1185">Reference proteome</keyword>
<feature type="domain" description="F-box" evidence="1">
    <location>
        <begin position="54"/>
        <end position="100"/>
    </location>
</feature>
<dbReference type="Gene3D" id="1.20.1280.50">
    <property type="match status" value="1"/>
</dbReference>
<name>A0A484BKS7_DRONA</name>
<dbReference type="Proteomes" id="UP000295192">
    <property type="component" value="Unassembled WGS sequence"/>
</dbReference>
<dbReference type="PROSITE" id="PS50181">
    <property type="entry name" value="FBOX"/>
    <property type="match status" value="1"/>
</dbReference>
<dbReference type="OrthoDB" id="9974792at2759"/>
<dbReference type="PANTHER" id="PTHR20872">
    <property type="match status" value="1"/>
</dbReference>
<dbReference type="SUPFAM" id="SSF81383">
    <property type="entry name" value="F-box domain"/>
    <property type="match status" value="1"/>
</dbReference>
<sequence length="585" mass="68533">MSTVSAGRKNSAQIEVMQKAGWKIDENEKACYIDIEEDDDANANEKLDESQRVYSRWSELPNLILEEIFTYLTPKERYYASLVCRQWYSAFYLPTVWSNFVVDDRTLTRPKYNYYSGWQYCLDHMRTQNCLARIGKHLRGIEFRPWHSFNNIYQFMTMLSWSIDKGLEQHPQSELIGMGQRIRSLVYHFPCNMSQPNDPEGIKLFGTGGQLLKGLKELMLRLPDLHTLKLVDFVLERFEANHLLDEVVCSCCTKMRVLNLVNVTTMHCPIMHVGLFLNLRELTISPQNIDDDVLSLLADTKLRHLHLLQNCYTPNHLSISACGVKAWRSLKATNPRLRVHLRVENMVDGDVVLQPEAPVHSITYWAPQARIRTELLLRMVDHYKNTLAVYGHELLPRFSSPKPFDSRVDSVLLLMCRQCFNLDTLVIREKVSTSTLLLLARTAKNLQRLHVRRFAVILRCDWPRHPEWSDEFHLWLRRNSRSYEAVEREISQILGYKWNLLSDRDFKQLTVNVRAGLLMAPLEATPIISIDLPVPIAISTPYYGYSSPYYYSRPYHHHHHHHHSSPYSSYHHYSPYYDTFPGNYW</sequence>